<keyword evidence="5" id="KW-1185">Reference proteome</keyword>
<dbReference type="InterPro" id="IPR050493">
    <property type="entry name" value="FAD-dep_Monooxygenase_BioMet"/>
</dbReference>
<dbReference type="InterPro" id="IPR002938">
    <property type="entry name" value="FAD-bd"/>
</dbReference>
<accession>A0ABW5V7L4</accession>
<reference evidence="5" key="1">
    <citation type="journal article" date="2019" name="Int. J. Syst. Evol. Microbiol.">
        <title>The Global Catalogue of Microorganisms (GCM) 10K type strain sequencing project: providing services to taxonomists for standard genome sequencing and annotation.</title>
        <authorList>
            <consortium name="The Broad Institute Genomics Platform"/>
            <consortium name="The Broad Institute Genome Sequencing Center for Infectious Disease"/>
            <person name="Wu L."/>
            <person name="Ma J."/>
        </authorList>
    </citation>
    <scope>NUCLEOTIDE SEQUENCE [LARGE SCALE GENOMIC DNA]</scope>
    <source>
        <strain evidence="5">TISTR 1535</strain>
    </source>
</reference>
<dbReference type="Proteomes" id="UP001597502">
    <property type="component" value="Unassembled WGS sequence"/>
</dbReference>
<dbReference type="Gene3D" id="3.50.50.60">
    <property type="entry name" value="FAD/NAD(P)-binding domain"/>
    <property type="match status" value="2"/>
</dbReference>
<feature type="domain" description="FAD-binding" evidence="3">
    <location>
        <begin position="270"/>
        <end position="354"/>
    </location>
</feature>
<dbReference type="EMBL" id="JBHUNA010000034">
    <property type="protein sequence ID" value="MFD2762042.1"/>
    <property type="molecule type" value="Genomic_DNA"/>
</dbReference>
<comment type="caution">
    <text evidence="4">The sequence shown here is derived from an EMBL/GenBank/DDBJ whole genome shotgun (WGS) entry which is preliminary data.</text>
</comment>
<dbReference type="InterPro" id="IPR036188">
    <property type="entry name" value="FAD/NAD-bd_sf"/>
</dbReference>
<keyword evidence="2" id="KW-0503">Monooxygenase</keyword>
<dbReference type="PANTHER" id="PTHR13789:SF309">
    <property type="entry name" value="PUTATIVE (AFU_ORTHOLOGUE AFUA_6G14510)-RELATED"/>
    <property type="match status" value="1"/>
</dbReference>
<evidence type="ECO:0000313" key="4">
    <source>
        <dbReference type="EMBL" id="MFD2762042.1"/>
    </source>
</evidence>
<dbReference type="RefSeq" id="WP_382395152.1">
    <property type="nucleotide sequence ID" value="NZ_JBHUNA010000034.1"/>
</dbReference>
<feature type="domain" description="FAD-binding" evidence="3">
    <location>
        <begin position="9"/>
        <end position="45"/>
    </location>
</feature>
<dbReference type="SUPFAM" id="SSF54373">
    <property type="entry name" value="FAD-linked reductases, C-terminal domain"/>
    <property type="match status" value="1"/>
</dbReference>
<evidence type="ECO:0000256" key="1">
    <source>
        <dbReference type="ARBA" id="ARBA00023002"/>
    </source>
</evidence>
<dbReference type="SUPFAM" id="SSF51905">
    <property type="entry name" value="FAD/NAD(P)-binding domain"/>
    <property type="match status" value="1"/>
</dbReference>
<feature type="domain" description="FAD-binding" evidence="3">
    <location>
        <begin position="84"/>
        <end position="146"/>
    </location>
</feature>
<name>A0ABW5V7L4_9BACI</name>
<dbReference type="Pfam" id="PF01494">
    <property type="entry name" value="FAD_binding_3"/>
    <property type="match status" value="3"/>
</dbReference>
<protein>
    <submittedName>
        <fullName evidence="4">FAD-dependent oxidoreductase</fullName>
    </submittedName>
</protein>
<dbReference type="PRINTS" id="PR00420">
    <property type="entry name" value="RNGMNOXGNASE"/>
</dbReference>
<gene>
    <name evidence="4" type="ORF">ACFSUO_13870</name>
</gene>
<sequence length="366" mass="39617">MKNVIDESAVIVGASLSGLMTGIALARAGLHVTILEKAGEDRRSGGGLQVDDGVFNRTKTAKFLKKLVLGGSGGMKSIQFWSSIESRLRSEAQDDSRIDLRYDTRVQTIHQDDDAAWVVTDKGETICGDILIGADGHRSVVRRHVAPHKPDATFAGYLVWLAAIHEKDLPKNVRPGNNVPSVRMLNGLNGLFIGSIIEGKDGSFNSVNRRIGCTWYDNTQNDLLRRLGCVEGTVVQHSLHGPDIPEKTLNELAEQVSVPEPWLSAALQAVETRNLTGIPIKEYVPDNLVNGRMALVGDAGHVPAPITASGFNESLQDAAVLGEYVAKGKQGSAAVQALNKYESLRLKKVRQMVQSGQWYSQAFGGM</sequence>
<evidence type="ECO:0000313" key="5">
    <source>
        <dbReference type="Proteomes" id="UP001597502"/>
    </source>
</evidence>
<proteinExistence type="predicted"/>
<evidence type="ECO:0000259" key="3">
    <source>
        <dbReference type="Pfam" id="PF01494"/>
    </source>
</evidence>
<evidence type="ECO:0000256" key="2">
    <source>
        <dbReference type="ARBA" id="ARBA00023033"/>
    </source>
</evidence>
<dbReference type="PANTHER" id="PTHR13789">
    <property type="entry name" value="MONOOXYGENASE"/>
    <property type="match status" value="1"/>
</dbReference>
<keyword evidence="1" id="KW-0560">Oxidoreductase</keyword>
<organism evidence="4 5">
    <name type="scientific">Lentibacillus juripiscarius</name>
    <dbReference type="NCBI Taxonomy" id="257446"/>
    <lineage>
        <taxon>Bacteria</taxon>
        <taxon>Bacillati</taxon>
        <taxon>Bacillota</taxon>
        <taxon>Bacilli</taxon>
        <taxon>Bacillales</taxon>
        <taxon>Bacillaceae</taxon>
        <taxon>Lentibacillus</taxon>
    </lineage>
</organism>